<evidence type="ECO:0000256" key="6">
    <source>
        <dbReference type="SAM" id="MobiDB-lite"/>
    </source>
</evidence>
<dbReference type="InterPro" id="IPR036388">
    <property type="entry name" value="WH-like_DNA-bd_sf"/>
</dbReference>
<dbReference type="EMBL" id="BLLK01000051">
    <property type="protein sequence ID" value="GFH56167.1"/>
    <property type="molecule type" value="Genomic_DNA"/>
</dbReference>
<dbReference type="PANTHER" id="PTHR10015">
    <property type="entry name" value="HEAT SHOCK TRANSCRIPTION FACTOR"/>
    <property type="match status" value="1"/>
</dbReference>
<sequence length="270" mass="30513">MNPLAPEFHMPPLDLAPAQQTYEYGGQQEQEFAQLEMSGAAAFVIKTYQLISTCDPNLGGWSDDNETLEIRNKRLFEKQELPKYFDCSYNSFARQLNFYGFKKLPQSTQGLYRFVNENFKRGRVDLLQKIQRSTKKGGDVNMQARDLQTLKERVESLEDAAANLKCDHDDLKQKIEHLMRNSQVNPTPMAAATIKKSKYPQPTLAPHPATQTSIGLQDMSAPPLPERNLGDRQWTLSDLDGFLESDLGPDRLPSAMLETFASPMGEAKHS</sequence>
<dbReference type="Proteomes" id="UP001054902">
    <property type="component" value="Unassembled WGS sequence"/>
</dbReference>
<evidence type="ECO:0000313" key="8">
    <source>
        <dbReference type="EMBL" id="GFH56167.1"/>
    </source>
</evidence>
<evidence type="ECO:0000256" key="4">
    <source>
        <dbReference type="RuleBase" id="RU004020"/>
    </source>
</evidence>
<dbReference type="Pfam" id="PF00447">
    <property type="entry name" value="HSF_DNA-bind"/>
    <property type="match status" value="1"/>
</dbReference>
<comment type="caution">
    <text evidence="8">The sequence shown here is derived from an EMBL/GenBank/DDBJ whole genome shotgun (WGS) entry which is preliminary data.</text>
</comment>
<reference evidence="8 9" key="1">
    <citation type="journal article" date="2021" name="Sci. Rep.">
        <title>The genome of the diatom Chaetoceros tenuissimus carries an ancient integrated fragment of an extant virus.</title>
        <authorList>
            <person name="Hongo Y."/>
            <person name="Kimura K."/>
            <person name="Takaki Y."/>
            <person name="Yoshida Y."/>
            <person name="Baba S."/>
            <person name="Kobayashi G."/>
            <person name="Nagasaki K."/>
            <person name="Hano T."/>
            <person name="Tomaru Y."/>
        </authorList>
    </citation>
    <scope>NUCLEOTIDE SEQUENCE [LARGE SCALE GENOMIC DNA]</scope>
    <source>
        <strain evidence="8 9">NIES-3715</strain>
    </source>
</reference>
<proteinExistence type="inferred from homology"/>
<organism evidence="8 9">
    <name type="scientific">Chaetoceros tenuissimus</name>
    <dbReference type="NCBI Taxonomy" id="426638"/>
    <lineage>
        <taxon>Eukaryota</taxon>
        <taxon>Sar</taxon>
        <taxon>Stramenopiles</taxon>
        <taxon>Ochrophyta</taxon>
        <taxon>Bacillariophyta</taxon>
        <taxon>Coscinodiscophyceae</taxon>
        <taxon>Chaetocerotophycidae</taxon>
        <taxon>Chaetocerotales</taxon>
        <taxon>Chaetocerotaceae</taxon>
        <taxon>Chaetoceros</taxon>
    </lineage>
</organism>
<evidence type="ECO:0000256" key="3">
    <source>
        <dbReference type="ARBA" id="ARBA00023242"/>
    </source>
</evidence>
<evidence type="ECO:0000259" key="7">
    <source>
        <dbReference type="SMART" id="SM00415"/>
    </source>
</evidence>
<dbReference type="PANTHER" id="PTHR10015:SF427">
    <property type="entry name" value="HEAT SHOCK FACTOR PROTEIN"/>
    <property type="match status" value="1"/>
</dbReference>
<dbReference type="InterPro" id="IPR000232">
    <property type="entry name" value="HSF_DNA-bd"/>
</dbReference>
<dbReference type="SMART" id="SM00415">
    <property type="entry name" value="HSF"/>
    <property type="match status" value="1"/>
</dbReference>
<feature type="coiled-coil region" evidence="5">
    <location>
        <begin position="140"/>
        <end position="181"/>
    </location>
</feature>
<feature type="region of interest" description="Disordered" evidence="6">
    <location>
        <begin position="199"/>
        <end position="231"/>
    </location>
</feature>
<feature type="domain" description="HSF-type DNA-binding" evidence="7">
    <location>
        <begin position="39"/>
        <end position="133"/>
    </location>
</feature>
<keyword evidence="3" id="KW-0539">Nucleus</keyword>
<keyword evidence="2" id="KW-0238">DNA-binding</keyword>
<evidence type="ECO:0000256" key="5">
    <source>
        <dbReference type="SAM" id="Coils"/>
    </source>
</evidence>
<evidence type="ECO:0000256" key="2">
    <source>
        <dbReference type="ARBA" id="ARBA00023125"/>
    </source>
</evidence>
<comment type="similarity">
    <text evidence="4">Belongs to the HSF family.</text>
</comment>
<evidence type="ECO:0000256" key="1">
    <source>
        <dbReference type="ARBA" id="ARBA00004123"/>
    </source>
</evidence>
<dbReference type="Gene3D" id="1.10.10.10">
    <property type="entry name" value="Winged helix-like DNA-binding domain superfamily/Winged helix DNA-binding domain"/>
    <property type="match status" value="1"/>
</dbReference>
<dbReference type="GO" id="GO:0005634">
    <property type="term" value="C:nucleus"/>
    <property type="evidence" value="ECO:0007669"/>
    <property type="project" value="UniProtKB-SubCell"/>
</dbReference>
<evidence type="ECO:0000313" key="9">
    <source>
        <dbReference type="Proteomes" id="UP001054902"/>
    </source>
</evidence>
<dbReference type="SUPFAM" id="SSF46785">
    <property type="entry name" value="Winged helix' DNA-binding domain"/>
    <property type="match status" value="1"/>
</dbReference>
<dbReference type="GO" id="GO:0043565">
    <property type="term" value="F:sequence-specific DNA binding"/>
    <property type="evidence" value="ECO:0007669"/>
    <property type="project" value="InterPro"/>
</dbReference>
<accession>A0AAD3D216</accession>
<comment type="subcellular location">
    <subcellularLocation>
        <location evidence="1">Nucleus</location>
    </subcellularLocation>
</comment>
<gene>
    <name evidence="8" type="ORF">CTEN210_12643</name>
</gene>
<dbReference type="GO" id="GO:0003700">
    <property type="term" value="F:DNA-binding transcription factor activity"/>
    <property type="evidence" value="ECO:0007669"/>
    <property type="project" value="InterPro"/>
</dbReference>
<protein>
    <recommendedName>
        <fullName evidence="7">HSF-type DNA-binding domain-containing protein</fullName>
    </recommendedName>
</protein>
<keyword evidence="5" id="KW-0175">Coiled coil</keyword>
<dbReference type="InterPro" id="IPR036390">
    <property type="entry name" value="WH_DNA-bd_sf"/>
</dbReference>
<keyword evidence="9" id="KW-1185">Reference proteome</keyword>
<dbReference type="AlphaFoldDB" id="A0AAD3D216"/>
<name>A0AAD3D216_9STRA</name>